<evidence type="ECO:0000313" key="2">
    <source>
        <dbReference type="Proteomes" id="UP000540128"/>
    </source>
</evidence>
<dbReference type="Proteomes" id="UP000540128">
    <property type="component" value="Unassembled WGS sequence"/>
</dbReference>
<keyword evidence="2" id="KW-1185">Reference proteome</keyword>
<organism evidence="1 2">
    <name type="scientific">Streptomyces odorifer</name>
    <dbReference type="NCBI Taxonomy" id="53450"/>
    <lineage>
        <taxon>Bacteria</taxon>
        <taxon>Bacillati</taxon>
        <taxon>Actinomycetota</taxon>
        <taxon>Actinomycetes</taxon>
        <taxon>Kitasatosporales</taxon>
        <taxon>Streptomycetaceae</taxon>
        <taxon>Streptomyces</taxon>
        <taxon>Streptomyces albidoflavus group</taxon>
    </lineage>
</organism>
<accession>A0A7Y6KJR4</accession>
<evidence type="ECO:0000313" key="1">
    <source>
        <dbReference type="EMBL" id="NUV31750.1"/>
    </source>
</evidence>
<proteinExistence type="predicted"/>
<dbReference type="EMBL" id="JAANNT010000031">
    <property type="protein sequence ID" value="NUV31750.1"/>
    <property type="molecule type" value="Genomic_DNA"/>
</dbReference>
<gene>
    <name evidence="1" type="ORF">G6W59_26200</name>
</gene>
<comment type="caution">
    <text evidence="1">The sequence shown here is derived from an EMBL/GenBank/DDBJ whole genome shotgun (WGS) entry which is preliminary data.</text>
</comment>
<sequence length="93" mass="9759">MFCKGFDLPGLTGGFAQLFLNIGERRESRRGGTHPDELVGPLLAAGIVGRDTSRYDADPAFNADGRHTLALLAAHYCLPSAPLSLPAGHSPSA</sequence>
<protein>
    <submittedName>
        <fullName evidence="1">Uncharacterized protein</fullName>
    </submittedName>
</protein>
<dbReference type="AlphaFoldDB" id="A0A7Y6KJR4"/>
<name>A0A7Y6KJR4_9ACTN</name>
<reference evidence="1 2" key="1">
    <citation type="submission" date="2020-03" db="EMBL/GenBank/DDBJ databases">
        <title>Complete genome sequence of sixteen Streptomyces strains facilitates identification of candidate genes involved in plant growth-promotion in grain legumes and cereals.</title>
        <authorList>
            <person name="Gopalakrishnan S."/>
            <person name="Thakur V."/>
            <person name="Saxena R."/>
            <person name="Vadlamudi S."/>
            <person name="Purohit S."/>
            <person name="Kumar V."/>
            <person name="Rathore A."/>
            <person name="Chitikineni A."/>
            <person name="Varshney R.K."/>
        </authorList>
    </citation>
    <scope>NUCLEOTIDE SEQUENCE [LARGE SCALE GENOMIC DNA]</scope>
    <source>
        <strain evidence="1 2">KAI-180</strain>
    </source>
</reference>